<dbReference type="InterPro" id="IPR010839">
    <property type="entry name" value="AtuA_N"/>
</dbReference>
<dbReference type="Proteomes" id="UP000053815">
    <property type="component" value="Unassembled WGS sequence"/>
</dbReference>
<evidence type="ECO:0000259" key="2">
    <source>
        <dbReference type="Pfam" id="PF23544"/>
    </source>
</evidence>
<organism evidence="3">
    <name type="scientific">Mucor ambiguus</name>
    <dbReference type="NCBI Taxonomy" id="91626"/>
    <lineage>
        <taxon>Eukaryota</taxon>
        <taxon>Fungi</taxon>
        <taxon>Fungi incertae sedis</taxon>
        <taxon>Mucoromycota</taxon>
        <taxon>Mucoromycotina</taxon>
        <taxon>Mucoromycetes</taxon>
        <taxon>Mucorales</taxon>
        <taxon>Mucorineae</taxon>
        <taxon>Mucoraceae</taxon>
        <taxon>Mucor</taxon>
    </lineage>
</organism>
<name>A0A0C9MHB4_9FUNG</name>
<sequence>MTKPIRIGCYSAFYGDSPEAAVQLVKHEGSSLDYLVADYLAEITMGIFAIRRKQRRMMKYMGLKDDGSKEYVAQFPNYVLRRILPDAIHNGTKIVTNAGALNPILLKEIVEELLVELNMPNVKVAAVVGDDLMASVEQDGLATVSLNQFKKFTPFSPVSPTNHQLHSDRLPDSEEHIVSLHAYLGARGVCAALDAGAQIVITGRVVDSALVVGPLMHEFGWNKKPPPYDLLAAASLAGHIIECGCHATGGNFTDWKLAANSNYGGFAYMGYPIVEFDGNSGEFVITKPDRTGGLVSVATVSEQILYESLDPALYILPDVILDLRQINLTQIGPDRVLVRGAQGRAPTPWLKCCGIFMDGWKLSGQLVIGGHEAKEKAEAVGRAVRDRVNAYYRENGIAEFRDFNIEAVGGESLYGPSNSKNANEIREVVLRMTGHHDDPEALKALSIEFVSPVTNMAPGITGFFERAKPFPNLIHFPGLYPKAQVETILFLGNQKKQVVPWGPWDDSHSFQNPAPVTLVPEAVIDDKEDIIKVKLIDLAYGRSGDKGDVSNIGIIARDPTFYPFIKRSLTAEVVSEHMQHVCKGTVVRYDLPGLIALNFVLTATLGGGGLSSMIIDRQGKTYAQLILTVSEIEIPSNLIVVYVDTLGNRNLKQDSSALM</sequence>
<feature type="domain" description="AtuA-like ferredoxin-fold" evidence="2">
    <location>
        <begin position="533"/>
        <end position="629"/>
    </location>
</feature>
<dbReference type="STRING" id="91626.A0A0C9MHB4"/>
<keyword evidence="4" id="KW-1185">Reference proteome</keyword>
<evidence type="ECO:0000313" key="3">
    <source>
        <dbReference type="EMBL" id="GAN06704.1"/>
    </source>
</evidence>
<dbReference type="PANTHER" id="PTHR47708:SF2">
    <property type="entry name" value="SI:CH73-132F6.5"/>
    <property type="match status" value="1"/>
</dbReference>
<dbReference type="Pfam" id="PF07287">
    <property type="entry name" value="AtuA"/>
    <property type="match status" value="1"/>
</dbReference>
<dbReference type="InterPro" id="IPR056362">
    <property type="entry name" value="AtuA-like_ferredoxin_dom"/>
</dbReference>
<evidence type="ECO:0000313" key="4">
    <source>
        <dbReference type="Proteomes" id="UP000053815"/>
    </source>
</evidence>
<dbReference type="EMBL" id="DF836422">
    <property type="protein sequence ID" value="GAN06704.1"/>
    <property type="molecule type" value="Genomic_DNA"/>
</dbReference>
<proteinExistence type="predicted"/>
<dbReference type="Pfam" id="PF23544">
    <property type="entry name" value="AtuA_ferredoxin"/>
    <property type="match status" value="1"/>
</dbReference>
<accession>A0A0C9MHB4</accession>
<feature type="domain" description="Acyclic terpene utilisation N-terminal" evidence="1">
    <location>
        <begin position="5"/>
        <end position="487"/>
    </location>
</feature>
<evidence type="ECO:0000259" key="1">
    <source>
        <dbReference type="Pfam" id="PF07287"/>
    </source>
</evidence>
<protein>
    <submittedName>
        <fullName evidence="3">Terpene utilization protein AtuA</fullName>
    </submittedName>
</protein>
<dbReference type="AlphaFoldDB" id="A0A0C9MHB4"/>
<dbReference type="OrthoDB" id="10265871at2759"/>
<dbReference type="PANTHER" id="PTHR47708">
    <property type="match status" value="1"/>
</dbReference>
<reference evidence="3" key="1">
    <citation type="submission" date="2014-09" db="EMBL/GenBank/DDBJ databases">
        <title>Draft genome sequence of an oleaginous Mucoromycotina fungus Mucor ambiguus NBRC6742.</title>
        <authorList>
            <person name="Takeda I."/>
            <person name="Yamane N."/>
            <person name="Morita T."/>
            <person name="Tamano K."/>
            <person name="Machida M."/>
            <person name="Baker S."/>
            <person name="Koike H."/>
        </authorList>
    </citation>
    <scope>NUCLEOTIDE SEQUENCE</scope>
    <source>
        <strain evidence="3">NBRC 6742</strain>
    </source>
</reference>
<gene>
    <name evidence="3" type="ORF">MAM1_0133d06192</name>
</gene>